<evidence type="ECO:0000256" key="4">
    <source>
        <dbReference type="ARBA" id="ARBA00022692"/>
    </source>
</evidence>
<proteinExistence type="inferred from homology"/>
<evidence type="ECO:0000256" key="9">
    <source>
        <dbReference type="SAM" id="Phobius"/>
    </source>
</evidence>
<comment type="caution">
    <text evidence="11">The sequence shown here is derived from an EMBL/GenBank/DDBJ whole genome shotgun (WGS) entry which is preliminary data.</text>
</comment>
<feature type="transmembrane region" description="Helical" evidence="9">
    <location>
        <begin position="216"/>
        <end position="234"/>
    </location>
</feature>
<dbReference type="GO" id="GO:0008250">
    <property type="term" value="C:oligosaccharyltransferase complex"/>
    <property type="evidence" value="ECO:0007669"/>
    <property type="project" value="TreeGrafter"/>
</dbReference>
<evidence type="ECO:0000256" key="2">
    <source>
        <dbReference type="ARBA" id="ARBA00004477"/>
    </source>
</evidence>
<reference evidence="11" key="1">
    <citation type="journal article" date="2023" name="Mol. Phylogenet. Evol.">
        <title>Genome-scale phylogeny and comparative genomics of the fungal order Sordariales.</title>
        <authorList>
            <person name="Hensen N."/>
            <person name="Bonometti L."/>
            <person name="Westerberg I."/>
            <person name="Brannstrom I.O."/>
            <person name="Guillou S."/>
            <person name="Cros-Aarteil S."/>
            <person name="Calhoun S."/>
            <person name="Haridas S."/>
            <person name="Kuo A."/>
            <person name="Mondo S."/>
            <person name="Pangilinan J."/>
            <person name="Riley R."/>
            <person name="LaButti K."/>
            <person name="Andreopoulos B."/>
            <person name="Lipzen A."/>
            <person name="Chen C."/>
            <person name="Yan M."/>
            <person name="Daum C."/>
            <person name="Ng V."/>
            <person name="Clum A."/>
            <person name="Steindorff A."/>
            <person name="Ohm R.A."/>
            <person name="Martin F."/>
            <person name="Silar P."/>
            <person name="Natvig D.O."/>
            <person name="Lalanne C."/>
            <person name="Gautier V."/>
            <person name="Ament-Velasquez S.L."/>
            <person name="Kruys A."/>
            <person name="Hutchinson M.I."/>
            <person name="Powell A.J."/>
            <person name="Barry K."/>
            <person name="Miller A.N."/>
            <person name="Grigoriev I.V."/>
            <person name="Debuchy R."/>
            <person name="Gladieux P."/>
            <person name="Hiltunen Thoren M."/>
            <person name="Johannesson H."/>
        </authorList>
    </citation>
    <scope>NUCLEOTIDE SEQUENCE</scope>
    <source>
        <strain evidence="11">CBS 168.71</strain>
    </source>
</reference>
<evidence type="ECO:0000256" key="5">
    <source>
        <dbReference type="ARBA" id="ARBA00022729"/>
    </source>
</evidence>
<evidence type="ECO:0000313" key="11">
    <source>
        <dbReference type="EMBL" id="KAK3295043.1"/>
    </source>
</evidence>
<dbReference type="InterPro" id="IPR036249">
    <property type="entry name" value="Thioredoxin-like_sf"/>
</dbReference>
<evidence type="ECO:0000256" key="3">
    <source>
        <dbReference type="ARBA" id="ARBA00009561"/>
    </source>
</evidence>
<feature type="transmembrane region" description="Helical" evidence="9">
    <location>
        <begin position="183"/>
        <end position="204"/>
    </location>
</feature>
<feature type="chain" id="PRO_5041970007" evidence="10">
    <location>
        <begin position="21"/>
        <end position="333"/>
    </location>
</feature>
<comment type="function">
    <text evidence="1">Subunit of the oligosaccharyl transferase (OST) complex that catalyzes the initial transfer of a defined glycan (Glc(3)Man(9)GlcNAc(2) in eukaryotes) from the lipid carrier dolichol-pyrophosphate to an asparagine residue within an Asn-X-Ser/Thr consensus motif in nascent polypeptide chains, the first step in protein N-glycosylation. N-glycosylation occurs cotranslationally and the complex associates with the Sec61 complex at the channel-forming translocon complex that mediates protein translocation across the endoplasmic reticulum (ER). All subunits are required for a maximal enzyme activity.</text>
</comment>
<feature type="signal peptide" evidence="10">
    <location>
        <begin position="1"/>
        <end position="20"/>
    </location>
</feature>
<gene>
    <name evidence="11" type="ORF">B0H64DRAFT_444064</name>
</gene>
<evidence type="ECO:0000256" key="6">
    <source>
        <dbReference type="ARBA" id="ARBA00022824"/>
    </source>
</evidence>
<keyword evidence="6" id="KW-0256">Endoplasmic reticulum</keyword>
<dbReference type="InterPro" id="IPR021149">
    <property type="entry name" value="OligosaccharylTrfase_OST3/OST6"/>
</dbReference>
<dbReference type="Proteomes" id="UP001278766">
    <property type="component" value="Unassembled WGS sequence"/>
</dbReference>
<feature type="transmembrane region" description="Helical" evidence="9">
    <location>
        <begin position="297"/>
        <end position="318"/>
    </location>
</feature>
<dbReference type="RefSeq" id="XP_062658557.1">
    <property type="nucleotide sequence ID" value="XM_062806753.1"/>
</dbReference>
<dbReference type="EMBL" id="JAUEPN010000005">
    <property type="protein sequence ID" value="KAK3295043.1"/>
    <property type="molecule type" value="Genomic_DNA"/>
</dbReference>
<dbReference type="SUPFAM" id="SSF52833">
    <property type="entry name" value="Thioredoxin-like"/>
    <property type="match status" value="1"/>
</dbReference>
<evidence type="ECO:0000256" key="8">
    <source>
        <dbReference type="ARBA" id="ARBA00023136"/>
    </source>
</evidence>
<dbReference type="FunFam" id="3.40.30.10:FF:000302">
    <property type="entry name" value="Oligosaccharyl transferase subunit (Gamma), putative"/>
    <property type="match status" value="1"/>
</dbReference>
<keyword evidence="5 10" id="KW-0732">Signal</keyword>
<dbReference type="Gene3D" id="3.40.30.10">
    <property type="entry name" value="Glutaredoxin"/>
    <property type="match status" value="1"/>
</dbReference>
<dbReference type="PANTHER" id="PTHR12692:SF0">
    <property type="entry name" value="GH11935P"/>
    <property type="match status" value="1"/>
</dbReference>
<feature type="transmembrane region" description="Helical" evidence="9">
    <location>
        <begin position="268"/>
        <end position="285"/>
    </location>
</feature>
<accession>A0AAE0HEI7</accession>
<protein>
    <submittedName>
        <fullName evidence="11">Uncharacterized protein</fullName>
    </submittedName>
</protein>
<keyword evidence="4 9" id="KW-0812">Transmembrane</keyword>
<comment type="subcellular location">
    <subcellularLocation>
        <location evidence="2">Endoplasmic reticulum membrane</location>
        <topology evidence="2">Multi-pass membrane protein</topology>
    </subcellularLocation>
</comment>
<dbReference type="GO" id="GO:0018279">
    <property type="term" value="P:protein N-linked glycosylation via asparagine"/>
    <property type="evidence" value="ECO:0007669"/>
    <property type="project" value="TreeGrafter"/>
</dbReference>
<evidence type="ECO:0000256" key="10">
    <source>
        <dbReference type="SAM" id="SignalP"/>
    </source>
</evidence>
<dbReference type="Pfam" id="PF04756">
    <property type="entry name" value="OST3_OST6"/>
    <property type="match status" value="1"/>
</dbReference>
<evidence type="ECO:0000313" key="12">
    <source>
        <dbReference type="Proteomes" id="UP001278766"/>
    </source>
</evidence>
<dbReference type="GeneID" id="87843701"/>
<evidence type="ECO:0000256" key="7">
    <source>
        <dbReference type="ARBA" id="ARBA00022989"/>
    </source>
</evidence>
<name>A0AAE0HEI7_9PEZI</name>
<comment type="similarity">
    <text evidence="3">Belongs to the OST3/OST6 family.</text>
</comment>
<dbReference type="PANTHER" id="PTHR12692">
    <property type="entry name" value="DOLICHYL-DIPHOSPHOOLIGOSACCHARIDE--PROTEIN GLYCOSYLTRANSFERASE-RELATED"/>
    <property type="match status" value="1"/>
</dbReference>
<reference evidence="11" key="2">
    <citation type="submission" date="2023-06" db="EMBL/GenBank/DDBJ databases">
        <authorList>
            <consortium name="Lawrence Berkeley National Laboratory"/>
            <person name="Haridas S."/>
            <person name="Hensen N."/>
            <person name="Bonometti L."/>
            <person name="Westerberg I."/>
            <person name="Brannstrom I.O."/>
            <person name="Guillou S."/>
            <person name="Cros-Aarteil S."/>
            <person name="Calhoun S."/>
            <person name="Kuo A."/>
            <person name="Mondo S."/>
            <person name="Pangilinan J."/>
            <person name="Riley R."/>
            <person name="Labutti K."/>
            <person name="Andreopoulos B."/>
            <person name="Lipzen A."/>
            <person name="Chen C."/>
            <person name="Yanf M."/>
            <person name="Daum C."/>
            <person name="Ng V."/>
            <person name="Clum A."/>
            <person name="Steindorff A."/>
            <person name="Ohm R."/>
            <person name="Martin F."/>
            <person name="Silar P."/>
            <person name="Natvig D."/>
            <person name="Lalanne C."/>
            <person name="Gautier V."/>
            <person name="Ament-Velasquez S.L."/>
            <person name="Kruys A."/>
            <person name="Hutchinson M.I."/>
            <person name="Powell A.J."/>
            <person name="Barry K."/>
            <person name="Miller A.N."/>
            <person name="Grigoriev I.V."/>
            <person name="Debuchy R."/>
            <person name="Gladieux P."/>
            <person name="Thoren M.H."/>
            <person name="Johannesson H."/>
        </authorList>
    </citation>
    <scope>NUCLEOTIDE SEQUENCE</scope>
    <source>
        <strain evidence="11">CBS 168.71</strain>
    </source>
</reference>
<keyword evidence="7 9" id="KW-1133">Transmembrane helix</keyword>
<sequence length="333" mass="36949">MRLLHLLTATLLGAATGALGGTSKKPSEERFQLYHGKAVSSSPVKLSDPSYRELTATPRDYSVAVLLTAMDSRYGCQLCREFQPEWELLARSWTAGDRKGESRVVFGTLDFGDGRDIFMSLGLQTAPVLFFFPPTTGPHATVSPEPIRYDFTGGAQAAEVVHSWVARYLPDRPHPPIKRPINWMRWISTFVILSGGLTFSYVAWPYVLPVIQSRTVWAAITLISILLFTSGHMFNHIRNVPYVAGDGRGGISYFASGFQNQYGLETQIVAALYGILALSSISLAVKVPRMTDPRNQGIAFFAWFGVLFVVYSLLLSIFRGKNPGYYFSLPPFM</sequence>
<keyword evidence="8 9" id="KW-0472">Membrane</keyword>
<evidence type="ECO:0000256" key="1">
    <source>
        <dbReference type="ARBA" id="ARBA00002791"/>
    </source>
</evidence>
<organism evidence="11 12">
    <name type="scientific">Chaetomium fimeti</name>
    <dbReference type="NCBI Taxonomy" id="1854472"/>
    <lineage>
        <taxon>Eukaryota</taxon>
        <taxon>Fungi</taxon>
        <taxon>Dikarya</taxon>
        <taxon>Ascomycota</taxon>
        <taxon>Pezizomycotina</taxon>
        <taxon>Sordariomycetes</taxon>
        <taxon>Sordariomycetidae</taxon>
        <taxon>Sordariales</taxon>
        <taxon>Chaetomiaceae</taxon>
        <taxon>Chaetomium</taxon>
    </lineage>
</organism>
<keyword evidence="12" id="KW-1185">Reference proteome</keyword>
<dbReference type="AlphaFoldDB" id="A0AAE0HEI7"/>